<dbReference type="Gene3D" id="3.40.50.150">
    <property type="entry name" value="Vaccinia Virus protein VP39"/>
    <property type="match status" value="1"/>
</dbReference>
<dbReference type="InterPro" id="IPR006342">
    <property type="entry name" value="FkbM_mtfrase"/>
</dbReference>
<keyword evidence="2" id="KW-0489">Methyltransferase</keyword>
<dbReference type="HOGENOM" id="CLU_989301_0_0_10"/>
<evidence type="ECO:0000313" key="3">
    <source>
        <dbReference type="Proteomes" id="UP000027616"/>
    </source>
</evidence>
<dbReference type="AlphaFoldDB" id="A0A060R7Z3"/>
<proteinExistence type="predicted"/>
<dbReference type="PANTHER" id="PTHR34203:SF15">
    <property type="entry name" value="SLL1173 PROTEIN"/>
    <property type="match status" value="1"/>
</dbReference>
<keyword evidence="3" id="KW-1185">Reference proteome</keyword>
<gene>
    <name evidence="2" type="ORF">BN938_1424</name>
</gene>
<dbReference type="eggNOG" id="COG2520">
    <property type="taxonomic scope" value="Bacteria"/>
</dbReference>
<feature type="domain" description="Methyltransferase FkbM" evidence="1">
    <location>
        <begin position="134"/>
        <end position="271"/>
    </location>
</feature>
<dbReference type="Pfam" id="PF05050">
    <property type="entry name" value="Methyltransf_21"/>
    <property type="match status" value="1"/>
</dbReference>
<dbReference type="KEGG" id="rbc:BN938_1424"/>
<dbReference type="PANTHER" id="PTHR34203">
    <property type="entry name" value="METHYLTRANSFERASE, FKBM FAMILY PROTEIN"/>
    <property type="match status" value="1"/>
</dbReference>
<dbReference type="STRING" id="1433126.BN938_1424"/>
<dbReference type="SUPFAM" id="SSF53335">
    <property type="entry name" value="S-adenosyl-L-methionine-dependent methyltransferases"/>
    <property type="match status" value="1"/>
</dbReference>
<evidence type="ECO:0000313" key="2">
    <source>
        <dbReference type="EMBL" id="CDN31511.1"/>
    </source>
</evidence>
<dbReference type="EMBL" id="HG934468">
    <property type="protein sequence ID" value="CDN31511.1"/>
    <property type="molecule type" value="Genomic_DNA"/>
</dbReference>
<reference evidence="2 3" key="1">
    <citation type="journal article" date="2015" name="Genome Announc.">
        <title>Complete Genome Sequence of the Novel Leech Symbiont Mucinivorans hirudinis M3T.</title>
        <authorList>
            <person name="Nelson M.C."/>
            <person name="Bomar L."/>
            <person name="Graf J."/>
        </authorList>
    </citation>
    <scope>NUCLEOTIDE SEQUENCE [LARGE SCALE GENOMIC DNA]</scope>
    <source>
        <strain evidence="3">M3</strain>
    </source>
</reference>
<keyword evidence="2" id="KW-0808">Transferase</keyword>
<dbReference type="NCBIfam" id="TIGR01444">
    <property type="entry name" value="fkbM_fam"/>
    <property type="match status" value="1"/>
</dbReference>
<sequence length="301" mass="33914">MNLKKTLMMRLSSDSELNRAIRDIKRYIREDNSDPIFACEVLAKLRRKYWLFQGEWHNFVNELIAEHYGDNIIEFDGLSFVADKSLAMEYADIFVDEKRVETDRLLSLILGWNIADGCYQTEEVAIKEGDTVIDAGANMGLFSVMAARMGAAKIYAFEPVAASAEKLRRNLELNNITDKVIIEPLGVSECECTVKMFVEGGAAASFVIERGGRCESVRCVSVDEWVGRNGIDRVDFIKADVEGAERLMLKGAQETLKKFAPRLAICTYHLPDDPEVIEGLILKANPAYKIYHTPKKIFAKV</sequence>
<dbReference type="InterPro" id="IPR029063">
    <property type="entry name" value="SAM-dependent_MTases_sf"/>
</dbReference>
<dbReference type="GO" id="GO:0032259">
    <property type="term" value="P:methylation"/>
    <property type="evidence" value="ECO:0007669"/>
    <property type="project" value="UniProtKB-KW"/>
</dbReference>
<dbReference type="InterPro" id="IPR052514">
    <property type="entry name" value="SAM-dependent_MTase"/>
</dbReference>
<name>A0A060R7Z3_9BACT</name>
<protein>
    <submittedName>
        <fullName evidence="2">Methyltransferase</fullName>
    </submittedName>
</protein>
<organism evidence="2 3">
    <name type="scientific">Mucinivorans hirudinis</name>
    <dbReference type="NCBI Taxonomy" id="1433126"/>
    <lineage>
        <taxon>Bacteria</taxon>
        <taxon>Pseudomonadati</taxon>
        <taxon>Bacteroidota</taxon>
        <taxon>Bacteroidia</taxon>
        <taxon>Bacteroidales</taxon>
        <taxon>Rikenellaceae</taxon>
        <taxon>Mucinivorans</taxon>
    </lineage>
</organism>
<evidence type="ECO:0000259" key="1">
    <source>
        <dbReference type="Pfam" id="PF05050"/>
    </source>
</evidence>
<dbReference type="Proteomes" id="UP000027616">
    <property type="component" value="Chromosome I"/>
</dbReference>
<dbReference type="GO" id="GO:0008168">
    <property type="term" value="F:methyltransferase activity"/>
    <property type="evidence" value="ECO:0007669"/>
    <property type="project" value="UniProtKB-KW"/>
</dbReference>
<accession>A0A060R7Z3</accession>